<feature type="transmembrane region" description="Helical" evidence="1">
    <location>
        <begin position="887"/>
        <end position="908"/>
    </location>
</feature>
<evidence type="ECO:0000259" key="2">
    <source>
        <dbReference type="Pfam" id="PF07647"/>
    </source>
</evidence>
<proteinExistence type="predicted"/>
<dbReference type="InterPro" id="IPR001660">
    <property type="entry name" value="SAM"/>
</dbReference>
<keyword evidence="1" id="KW-1133">Transmembrane helix</keyword>
<dbReference type="AlphaFoldDB" id="A0A226DGI4"/>
<dbReference type="SUPFAM" id="SSF47769">
    <property type="entry name" value="SAM/Pointed domain"/>
    <property type="match status" value="1"/>
</dbReference>
<comment type="caution">
    <text evidence="3">The sequence shown here is derived from an EMBL/GenBank/DDBJ whole genome shotgun (WGS) entry which is preliminary data.</text>
</comment>
<dbReference type="Pfam" id="PF07647">
    <property type="entry name" value="SAM_2"/>
    <property type="match status" value="1"/>
</dbReference>
<dbReference type="CDD" id="cd09487">
    <property type="entry name" value="SAM_superfamily"/>
    <property type="match status" value="1"/>
</dbReference>
<feature type="domain" description="SAM" evidence="2">
    <location>
        <begin position="5"/>
        <end position="61"/>
    </location>
</feature>
<keyword evidence="1" id="KW-0472">Membrane</keyword>
<dbReference type="OrthoDB" id="8299140at2759"/>
<sequence length="1253" mass="142971">MCDAEIQRLLTQLNLGKYCQLFKDNNLTDDSLQHLQKDDLIHVVPVLGDRILIWNGINKLQSGSRVEDDNQSLFTSSLISNRELLERGLRLPTDILLSKRAELSSPSSSITHQQLPSSQTIFLEVIREKEPLSQNSTASTSDSIELATTSGSSFTRPVESSPANNKRFYLIQLVAVYSPSKQAMDQMAKYLVGKYPALGDPRRKHLGYQMWFMGSSDGSPASGFLEERLKNQRKKISDKKLLSTSATKCNELDLPVLNWISDDEDDDPDPEEGILEYIRQNFGTDVDSAMKNTVFQRRTVIRRLNAVNVDILDNLVVSMPRLFDTEGMITQDFDCRHPALAFVMYDRWPRVSRKILEYAEESGIDYLKKFGVMKSSYDLSSDDVTIMAYCVLPFVLPSCGRRAASDNLEDQFDDGELPMVTTRGKRKAKAAGRPPKKTMSILKASDLDVYKSMFVVKPVTFLLLLGFRFLLARIQFPTSQQWENSCPELNVVKLLEGVPSYCDVNIAHVLAKGEEIAHFLPGAEYPWPTTINANPPYRRARTPRGFCNNIDISRNRVSPGCRIAVMITTGVGRSDEAFFKSIMNLYDEITTKKYMFKISYYITVHINPSPLSPVAIFYTIPEALPRVKEFFYELQTGELQGKSGRQLNRLKVVFVKNEIATAVTSKFDGSTSICVQIIVPSSPAIRARMECRGQGNQYNLLKAVEKMSPRNAIWGMDFSGINVPVQPMPTGVRHQGFNPFDRRSDRDIRLHLFYQLLFQGGAENISVTNWGRGNVKEATIESVVKARGDDYDKLVIYIRHIGTQFLTCYEEKFITFQFYLSPFQTDQWIGILLSIGMVVSTLSIYKKCCFEIEDSISFAAWVLILGTLFDEFASVPRKMEGKTFYRLVFGCWALIAIILTNCYTGVMITELNAPLPGIQPSKWLDFACGNRTIPTGDIIKWAEVENILEYWGQIEKYEKGAIPELTNLYESEDCFRLISPPIRDDRLYFNESGTLVPPTYMFSFLFDACTAFILAQDSWMEKFHDSISSSFPEILLLRPVHSHRNASRFPRWARNATNATIMAGMRVANERELVKCEKSVYIAESDDITTELSLFSEKYAWKKKRFVSGKDLLGPEWRTWSFERAGRNKIPQYFKFMLTSGIFNRLEVEITARMVIGRQPVLRSPKDHWLRGIDPQAVNSGLITLFILCGGVVLAASLSFLVEFRWQIIVLVQEMVKVCQNLINRTKRRLRRRVRRNRRRKTTKRTMWINTTP</sequence>
<keyword evidence="4" id="KW-1185">Reference proteome</keyword>
<feature type="transmembrane region" description="Helical" evidence="1">
    <location>
        <begin position="1177"/>
        <end position="1198"/>
    </location>
</feature>
<evidence type="ECO:0000313" key="4">
    <source>
        <dbReference type="Proteomes" id="UP000198287"/>
    </source>
</evidence>
<organism evidence="3 4">
    <name type="scientific">Folsomia candida</name>
    <name type="common">Springtail</name>
    <dbReference type="NCBI Taxonomy" id="158441"/>
    <lineage>
        <taxon>Eukaryota</taxon>
        <taxon>Metazoa</taxon>
        <taxon>Ecdysozoa</taxon>
        <taxon>Arthropoda</taxon>
        <taxon>Hexapoda</taxon>
        <taxon>Collembola</taxon>
        <taxon>Entomobryomorpha</taxon>
        <taxon>Isotomoidea</taxon>
        <taxon>Isotomidae</taxon>
        <taxon>Proisotominae</taxon>
        <taxon>Folsomia</taxon>
    </lineage>
</organism>
<evidence type="ECO:0000256" key="1">
    <source>
        <dbReference type="SAM" id="Phobius"/>
    </source>
</evidence>
<keyword evidence="1" id="KW-0812">Transmembrane</keyword>
<feature type="transmembrane region" description="Helical" evidence="1">
    <location>
        <begin position="828"/>
        <end position="846"/>
    </location>
</feature>
<accession>A0A226DGI4</accession>
<dbReference type="Proteomes" id="UP000198287">
    <property type="component" value="Unassembled WGS sequence"/>
</dbReference>
<name>A0A226DGI4_FOLCA</name>
<reference evidence="3 4" key="1">
    <citation type="submission" date="2015-12" db="EMBL/GenBank/DDBJ databases">
        <title>The genome of Folsomia candida.</title>
        <authorList>
            <person name="Faddeeva A."/>
            <person name="Derks M.F."/>
            <person name="Anvar Y."/>
            <person name="Smit S."/>
            <person name="Van Straalen N."/>
            <person name="Roelofs D."/>
        </authorList>
    </citation>
    <scope>NUCLEOTIDE SEQUENCE [LARGE SCALE GENOMIC DNA]</scope>
    <source>
        <strain evidence="3 4">VU population</strain>
        <tissue evidence="3">Whole body</tissue>
    </source>
</reference>
<dbReference type="Gene3D" id="1.10.150.50">
    <property type="entry name" value="Transcription Factor, Ets-1"/>
    <property type="match status" value="1"/>
</dbReference>
<dbReference type="InterPro" id="IPR013761">
    <property type="entry name" value="SAM/pointed_sf"/>
</dbReference>
<evidence type="ECO:0000313" key="3">
    <source>
        <dbReference type="EMBL" id="OXA43306.1"/>
    </source>
</evidence>
<protein>
    <recommendedName>
        <fullName evidence="2">SAM domain-containing protein</fullName>
    </recommendedName>
</protein>
<gene>
    <name evidence="3" type="ORF">Fcan01_22146</name>
</gene>
<dbReference type="EMBL" id="LNIX01000023">
    <property type="protein sequence ID" value="OXA43306.1"/>
    <property type="molecule type" value="Genomic_DNA"/>
</dbReference>